<dbReference type="RefSeq" id="WP_245943367.1">
    <property type="nucleotide sequence ID" value="NZ_QKTX01000005.1"/>
</dbReference>
<dbReference type="Proteomes" id="UP000248917">
    <property type="component" value="Unassembled WGS sequence"/>
</dbReference>
<name>A0A326RVQ1_9BACT</name>
<reference evidence="1 2" key="1">
    <citation type="submission" date="2018-06" db="EMBL/GenBank/DDBJ databases">
        <title>Genomic Encyclopedia of Archaeal and Bacterial Type Strains, Phase II (KMG-II): from individual species to whole genera.</title>
        <authorList>
            <person name="Goeker M."/>
        </authorList>
    </citation>
    <scope>NUCLEOTIDE SEQUENCE [LARGE SCALE GENOMIC DNA]</scope>
    <source>
        <strain evidence="1 2">T4</strain>
    </source>
</reference>
<evidence type="ECO:0000313" key="1">
    <source>
        <dbReference type="EMBL" id="PZV83992.1"/>
    </source>
</evidence>
<protein>
    <submittedName>
        <fullName evidence="1">Uncharacterized protein</fullName>
    </submittedName>
</protein>
<keyword evidence="2" id="KW-1185">Reference proteome</keyword>
<accession>A0A326RVQ1</accession>
<proteinExistence type="predicted"/>
<dbReference type="EMBL" id="QKTX01000005">
    <property type="protein sequence ID" value="PZV83992.1"/>
    <property type="molecule type" value="Genomic_DNA"/>
</dbReference>
<gene>
    <name evidence="1" type="ORF">CLV31_105219</name>
</gene>
<evidence type="ECO:0000313" key="2">
    <source>
        <dbReference type="Proteomes" id="UP000248917"/>
    </source>
</evidence>
<dbReference type="AlphaFoldDB" id="A0A326RVQ1"/>
<organism evidence="1 2">
    <name type="scientific">Algoriphagus aquaeductus</name>
    <dbReference type="NCBI Taxonomy" id="475299"/>
    <lineage>
        <taxon>Bacteria</taxon>
        <taxon>Pseudomonadati</taxon>
        <taxon>Bacteroidota</taxon>
        <taxon>Cytophagia</taxon>
        <taxon>Cytophagales</taxon>
        <taxon>Cyclobacteriaceae</taxon>
        <taxon>Algoriphagus</taxon>
    </lineage>
</organism>
<sequence>MIHFKRILFIFCLTLITVVVGAQGLIEKRSSFYGFTGTSGANIRQFNSLLEERGLSPIRNRYRSYGLGYQSRINDFLIGFELSQHQSKTSDFDDFQIKYRTSRALINVGYSLTEEGKFQLIHYMSLGMGYLNFQMLPQNQEKNLELFLLDPKEGFILRKNDIHKGTSRFGDFLTEIGFQASYDFDLPGRKESLEILAKVGYSFSPFEGSWSLNGIAFDNAQAGAFFRVGAGISLPDRNFFYKDATIGISLIRGVHFKSPEKFNSVLEDYGYQPLEGKPSNWGVRILGETDGLLYGVDVFNLAMKGRASNSQDHSLNSVRVYGNVGHKFFQYKNFALGAMGGVGFGNLRYTLSSKNKPDFPELFEERYFDGYLRSSGVMFKPEALVEYGLPMTKRKFFDLVFSASAGYELAFPSYSLGEISMSEYMSGPFLMFGVGVRP</sequence>
<comment type="caution">
    <text evidence="1">The sequence shown here is derived from an EMBL/GenBank/DDBJ whole genome shotgun (WGS) entry which is preliminary data.</text>
</comment>